<dbReference type="InterPro" id="IPR019557">
    <property type="entry name" value="AminoTfrase-like_pln_mobile"/>
</dbReference>
<evidence type="ECO:0000313" key="3">
    <source>
        <dbReference type="Proteomes" id="UP000828251"/>
    </source>
</evidence>
<dbReference type="Proteomes" id="UP000828251">
    <property type="component" value="Unassembled WGS sequence"/>
</dbReference>
<sequence length="179" mass="21284">MPDLSRNLIHLRWLLKLVDFKAVGEFSWGSAMLATLYREICEATRPNKAKIGDCLSLLQSWARWNHFASYVGIPTSLKDIRLLLDQRSEAQFQWTPYEDPTIRAVILDKFFQNSNIWHVKAPLVNYATVEMHQLDRVLRQFEFRQPIPMAPKVSDDEHRIDLRQLHTDWSRFWSHYIKM</sequence>
<dbReference type="InterPro" id="IPR044824">
    <property type="entry name" value="MAIN-like"/>
</dbReference>
<comment type="caution">
    <text evidence="2">The sequence shown here is derived from an EMBL/GenBank/DDBJ whole genome shotgun (WGS) entry which is preliminary data.</text>
</comment>
<protein>
    <recommendedName>
        <fullName evidence="1">Aminotransferase-like plant mobile domain-containing protein</fullName>
    </recommendedName>
</protein>
<dbReference type="PANTHER" id="PTHR46033:SF8">
    <property type="entry name" value="PROTEIN MAINTENANCE OF MERISTEMS-LIKE"/>
    <property type="match status" value="1"/>
</dbReference>
<organism evidence="2 3">
    <name type="scientific">Gossypium stocksii</name>
    <dbReference type="NCBI Taxonomy" id="47602"/>
    <lineage>
        <taxon>Eukaryota</taxon>
        <taxon>Viridiplantae</taxon>
        <taxon>Streptophyta</taxon>
        <taxon>Embryophyta</taxon>
        <taxon>Tracheophyta</taxon>
        <taxon>Spermatophyta</taxon>
        <taxon>Magnoliopsida</taxon>
        <taxon>eudicotyledons</taxon>
        <taxon>Gunneridae</taxon>
        <taxon>Pentapetalae</taxon>
        <taxon>rosids</taxon>
        <taxon>malvids</taxon>
        <taxon>Malvales</taxon>
        <taxon>Malvaceae</taxon>
        <taxon>Malvoideae</taxon>
        <taxon>Gossypium</taxon>
    </lineage>
</organism>
<name>A0A9D3W3E3_9ROSI</name>
<accession>A0A9D3W3E3</accession>
<evidence type="ECO:0000259" key="1">
    <source>
        <dbReference type="Pfam" id="PF10536"/>
    </source>
</evidence>
<dbReference type="PANTHER" id="PTHR46033">
    <property type="entry name" value="PROTEIN MAIN-LIKE 2"/>
    <property type="match status" value="1"/>
</dbReference>
<evidence type="ECO:0000313" key="2">
    <source>
        <dbReference type="EMBL" id="KAH1108022.1"/>
    </source>
</evidence>
<keyword evidence="3" id="KW-1185">Reference proteome</keyword>
<reference evidence="2 3" key="1">
    <citation type="journal article" date="2021" name="Plant Biotechnol. J.">
        <title>Multi-omics assisted identification of the key and species-specific regulatory components of drought-tolerant mechanisms in Gossypium stocksii.</title>
        <authorList>
            <person name="Yu D."/>
            <person name="Ke L."/>
            <person name="Zhang D."/>
            <person name="Wu Y."/>
            <person name="Sun Y."/>
            <person name="Mei J."/>
            <person name="Sun J."/>
            <person name="Sun Y."/>
        </authorList>
    </citation>
    <scope>NUCLEOTIDE SEQUENCE [LARGE SCALE GENOMIC DNA]</scope>
    <source>
        <strain evidence="3">cv. E1</strain>
        <tissue evidence="2">Leaf</tissue>
    </source>
</reference>
<dbReference type="EMBL" id="JAIQCV010000004">
    <property type="protein sequence ID" value="KAH1108022.1"/>
    <property type="molecule type" value="Genomic_DNA"/>
</dbReference>
<dbReference type="OrthoDB" id="990873at2759"/>
<proteinExistence type="predicted"/>
<feature type="domain" description="Aminotransferase-like plant mobile" evidence="1">
    <location>
        <begin position="74"/>
        <end position="175"/>
    </location>
</feature>
<dbReference type="AlphaFoldDB" id="A0A9D3W3E3"/>
<dbReference type="GO" id="GO:0010073">
    <property type="term" value="P:meristem maintenance"/>
    <property type="evidence" value="ECO:0007669"/>
    <property type="project" value="InterPro"/>
</dbReference>
<feature type="domain" description="Aminotransferase-like plant mobile" evidence="1">
    <location>
        <begin position="2"/>
        <end position="68"/>
    </location>
</feature>
<dbReference type="Pfam" id="PF10536">
    <property type="entry name" value="PMD"/>
    <property type="match status" value="2"/>
</dbReference>
<gene>
    <name evidence="2" type="ORF">J1N35_011790</name>
</gene>